<accession>A0A1G9WNE1</accession>
<evidence type="ECO:0000313" key="1">
    <source>
        <dbReference type="EMBL" id="SDM85605.1"/>
    </source>
</evidence>
<sequence length="254" mass="27542">MENRIYLTQIQKRFTKVLILGLVSIFSVSTLQAQVKIGTNPDQIQRASILELESDTKGLLLPRLSDTLAINALNPLDGMLIYLEKEPLKGLYVRKGGVWSFLSGVSSTNINNNTNVDESKLNLQNIGGKIDPLTQITAGAGTTTGQVLTWNGTAWEPRSILSVSTTVLEKPKEFNTTSGGNLIIEPNSTNVIKVNVDGAVAGDIVFVALVGDTPDFSVYNAWVSAANEVSIRFANYQADPVTIIGTQYKILLMK</sequence>
<keyword evidence="2" id="KW-1185">Reference proteome</keyword>
<dbReference type="Proteomes" id="UP000199226">
    <property type="component" value="Unassembled WGS sequence"/>
</dbReference>
<dbReference type="AlphaFoldDB" id="A0A1G9WNE1"/>
<reference evidence="2" key="1">
    <citation type="submission" date="2016-10" db="EMBL/GenBank/DDBJ databases">
        <authorList>
            <person name="Varghese N."/>
            <person name="Submissions S."/>
        </authorList>
    </citation>
    <scope>NUCLEOTIDE SEQUENCE [LARGE SCALE GENOMIC DNA]</scope>
    <source>
        <strain evidence="2">DSM 24536</strain>
    </source>
</reference>
<dbReference type="EMBL" id="FNHH01000026">
    <property type="protein sequence ID" value="SDM85605.1"/>
    <property type="molecule type" value="Genomic_DNA"/>
</dbReference>
<protein>
    <submittedName>
        <fullName evidence="1">Uncharacterized protein</fullName>
    </submittedName>
</protein>
<proteinExistence type="predicted"/>
<evidence type="ECO:0000313" key="2">
    <source>
        <dbReference type="Proteomes" id="UP000199226"/>
    </source>
</evidence>
<name>A0A1G9WNE1_9SPHI</name>
<dbReference type="OrthoDB" id="773395at2"/>
<dbReference type="STRING" id="990371.SAMN05421813_1262"/>
<organism evidence="1 2">
    <name type="scientific">Daejeonella rubra</name>
    <dbReference type="NCBI Taxonomy" id="990371"/>
    <lineage>
        <taxon>Bacteria</taxon>
        <taxon>Pseudomonadati</taxon>
        <taxon>Bacteroidota</taxon>
        <taxon>Sphingobacteriia</taxon>
        <taxon>Sphingobacteriales</taxon>
        <taxon>Sphingobacteriaceae</taxon>
        <taxon>Daejeonella</taxon>
    </lineage>
</organism>
<gene>
    <name evidence="1" type="ORF">SAMN05421813_1262</name>
</gene>
<dbReference type="RefSeq" id="WP_090706148.1">
    <property type="nucleotide sequence ID" value="NZ_FNHH01000026.1"/>
</dbReference>